<evidence type="ECO:0000313" key="1">
    <source>
        <dbReference type="EMBL" id="MBE7324223.1"/>
    </source>
</evidence>
<name>A0ABR9RRN3_9ACTN</name>
<sequence>MSDDLAYARTDLDQLGTELKTLSQELRNDGQLSDVGVDEVAHQTVVDALGDFANDWDDKREALAESLEAISEMAIKASETFGEADADLAKAVREALEGEQ</sequence>
<dbReference type="EMBL" id="JADCSA010000004">
    <property type="protein sequence ID" value="MBE7324223.1"/>
    <property type="molecule type" value="Genomic_DNA"/>
</dbReference>
<organism evidence="1 2">
    <name type="scientific">Nocardioides malaquae</name>
    <dbReference type="NCBI Taxonomy" id="2773426"/>
    <lineage>
        <taxon>Bacteria</taxon>
        <taxon>Bacillati</taxon>
        <taxon>Actinomycetota</taxon>
        <taxon>Actinomycetes</taxon>
        <taxon>Propionibacteriales</taxon>
        <taxon>Nocardioidaceae</taxon>
        <taxon>Nocardioides</taxon>
    </lineage>
</organism>
<gene>
    <name evidence="1" type="ORF">IEQ44_06125</name>
</gene>
<dbReference type="RefSeq" id="WP_193637547.1">
    <property type="nucleotide sequence ID" value="NZ_JADCSA010000004.1"/>
</dbReference>
<keyword evidence="2" id="KW-1185">Reference proteome</keyword>
<comment type="caution">
    <text evidence="1">The sequence shown here is derived from an EMBL/GenBank/DDBJ whole genome shotgun (WGS) entry which is preliminary data.</text>
</comment>
<dbReference type="Proteomes" id="UP000756387">
    <property type="component" value="Unassembled WGS sequence"/>
</dbReference>
<protein>
    <recommendedName>
        <fullName evidence="3">Excreted virulence factor EspC (Type VII ESX diderm)</fullName>
    </recommendedName>
</protein>
<evidence type="ECO:0008006" key="3">
    <source>
        <dbReference type="Google" id="ProtNLM"/>
    </source>
</evidence>
<proteinExistence type="predicted"/>
<reference evidence="1 2" key="1">
    <citation type="submission" date="2020-10" db="EMBL/GenBank/DDBJ databases">
        <title>Nocardioides sp. isolated from sludge.</title>
        <authorList>
            <person name="Zhang X."/>
        </authorList>
    </citation>
    <scope>NUCLEOTIDE SEQUENCE [LARGE SCALE GENOMIC DNA]</scope>
    <source>
        <strain evidence="1 2">Y6</strain>
    </source>
</reference>
<evidence type="ECO:0000313" key="2">
    <source>
        <dbReference type="Proteomes" id="UP000756387"/>
    </source>
</evidence>
<accession>A0ABR9RRN3</accession>